<dbReference type="AlphaFoldDB" id="A0A448HET1"/>
<evidence type="ECO:0000313" key="1">
    <source>
        <dbReference type="EMBL" id="VEG26463.1"/>
    </source>
</evidence>
<dbReference type="Proteomes" id="UP000266895">
    <property type="component" value="Chromosome"/>
</dbReference>
<proteinExistence type="predicted"/>
<dbReference type="KEGG" id="ahw:NCTC11636_00538"/>
<organism evidence="1 2">
    <name type="scientific">Actinomyces howellii</name>
    <dbReference type="NCBI Taxonomy" id="52771"/>
    <lineage>
        <taxon>Bacteria</taxon>
        <taxon>Bacillati</taxon>
        <taxon>Actinomycetota</taxon>
        <taxon>Actinomycetes</taxon>
        <taxon>Actinomycetales</taxon>
        <taxon>Actinomycetaceae</taxon>
        <taxon>Actinomyces</taxon>
    </lineage>
</organism>
<dbReference type="RefSeq" id="WP_126381746.1">
    <property type="nucleotide sequence ID" value="NZ_LR134350.1"/>
</dbReference>
<accession>A0A448HET1</accession>
<reference evidence="1 2" key="1">
    <citation type="submission" date="2018-12" db="EMBL/GenBank/DDBJ databases">
        <authorList>
            <consortium name="Pathogen Informatics"/>
        </authorList>
    </citation>
    <scope>NUCLEOTIDE SEQUENCE [LARGE SCALE GENOMIC DNA]</scope>
    <source>
        <strain evidence="1 2">NCTC11636</strain>
    </source>
</reference>
<protein>
    <submittedName>
        <fullName evidence="1">Uncharacterized protein</fullName>
    </submittedName>
</protein>
<evidence type="ECO:0000313" key="2">
    <source>
        <dbReference type="Proteomes" id="UP000266895"/>
    </source>
</evidence>
<dbReference type="OrthoDB" id="4617508at2"/>
<keyword evidence="2" id="KW-1185">Reference proteome</keyword>
<gene>
    <name evidence="1" type="ORF">NCTC11636_00538</name>
</gene>
<dbReference type="EMBL" id="LR134350">
    <property type="protein sequence ID" value="VEG26463.1"/>
    <property type="molecule type" value="Genomic_DNA"/>
</dbReference>
<name>A0A448HET1_9ACTO</name>
<sequence length="292" mass="31320">MSSWRSFLRRRRQDANDVLAAHARAPGDQVLARLADLEEPARRLATAVQDEDDDEDLDACFLQLVRLAAEHPGAEDPVWGRLEQTLAVAPWWLRSPREVVGVLTTPVPGAEPDRTWLTWLELMGLCPARGPTGAGAAVSPTRLAVLAGWRHGAVRLREAALETLASCPDAVGPVLGAGPCSVARLAARARAERWWWPGRSSPAHHLVGGFRGDGGPWLTRPRPHSADGNAWYVVADGLAWAVLADVHGAAVVPVGTAPADGHRAARVDLPGPDGAVLGFVERSYRLSVRAPR</sequence>